<comment type="caution">
    <text evidence="2">The sequence shown here is derived from an EMBL/GenBank/DDBJ whole genome shotgun (WGS) entry which is preliminary data.</text>
</comment>
<evidence type="ECO:0000313" key="2">
    <source>
        <dbReference type="EMBL" id="ETO76237.1"/>
    </source>
</evidence>
<feature type="region of interest" description="Disordered" evidence="1">
    <location>
        <begin position="323"/>
        <end position="344"/>
    </location>
</feature>
<reference evidence="2 3" key="1">
    <citation type="submission" date="2013-11" db="EMBL/GenBank/DDBJ databases">
        <title>The Genome Sequence of Phytophthora parasitica P1976.</title>
        <authorList>
            <consortium name="The Broad Institute Genomics Platform"/>
            <person name="Russ C."/>
            <person name="Tyler B."/>
            <person name="Panabieres F."/>
            <person name="Shan W."/>
            <person name="Tripathy S."/>
            <person name="Grunwald N."/>
            <person name="Machado M."/>
            <person name="Johnson C.S."/>
            <person name="Walker B."/>
            <person name="Young S."/>
            <person name="Zeng Q."/>
            <person name="Gargeya S."/>
            <person name="Fitzgerald M."/>
            <person name="Haas B."/>
            <person name="Abouelleil A."/>
            <person name="Allen A.W."/>
            <person name="Alvarado L."/>
            <person name="Arachchi H.M."/>
            <person name="Berlin A.M."/>
            <person name="Chapman S.B."/>
            <person name="Gainer-Dewar J."/>
            <person name="Goldberg J."/>
            <person name="Griggs A."/>
            <person name="Gujja S."/>
            <person name="Hansen M."/>
            <person name="Howarth C."/>
            <person name="Imamovic A."/>
            <person name="Ireland A."/>
            <person name="Larimer J."/>
            <person name="McCowan C."/>
            <person name="Murphy C."/>
            <person name="Pearson M."/>
            <person name="Poon T.W."/>
            <person name="Priest M."/>
            <person name="Roberts A."/>
            <person name="Saif S."/>
            <person name="Shea T."/>
            <person name="Sisk P."/>
            <person name="Sykes S."/>
            <person name="Wortman J."/>
            <person name="Nusbaum C."/>
            <person name="Birren B."/>
        </authorList>
    </citation>
    <scope>NUCLEOTIDE SEQUENCE [LARGE SCALE GENOMIC DNA]</scope>
    <source>
        <strain evidence="2 3">P1976</strain>
    </source>
</reference>
<evidence type="ECO:0000256" key="1">
    <source>
        <dbReference type="SAM" id="MobiDB-lite"/>
    </source>
</evidence>
<protein>
    <submittedName>
        <fullName evidence="2">Uncharacterized protein</fullName>
    </submittedName>
</protein>
<sequence>MENTEPLPRHVKLRHRALAYVRRFGRQRQPVRAASRRSFTNGNEEHSINDSTGRRPIVRIASKRGFVDSGGIRIGNRKSFEQLNGLNSTLKEIKLNTRSRTASKARRKPNKTQENHNKRRHRFLASLQNHEERRFGMICGCGVEQDAFDPDTTSRNKDRSVDMHSVGALVARFDNGFGFTCASPVDCPPPLGLEPTRTVTTTLQLRSRDGKRSEKFTLSDNSGFSSTGLKRKVPSTSSGYPSHSPITPPSPFVNDFAPASTLRNTRSRSRVSVGCNGWFLNDDDPAIVGWYRRGEVKPHVTTMVSRESDADFGRNLLKRYKINPHVTGASPPALSPSGSLPDLN</sequence>
<dbReference type="EMBL" id="ANJA01001577">
    <property type="protein sequence ID" value="ETO76237.1"/>
    <property type="molecule type" value="Genomic_DNA"/>
</dbReference>
<feature type="compositionally biased region" description="Low complexity" evidence="1">
    <location>
        <begin position="328"/>
        <end position="344"/>
    </location>
</feature>
<dbReference type="OrthoDB" id="110618at2759"/>
<feature type="region of interest" description="Disordered" evidence="1">
    <location>
        <begin position="204"/>
        <end position="252"/>
    </location>
</feature>
<dbReference type="Proteomes" id="UP000028582">
    <property type="component" value="Unassembled WGS sequence"/>
</dbReference>
<accession>A0A081ABH6</accession>
<gene>
    <name evidence="2" type="ORF">F444_08359</name>
</gene>
<name>A0A081ABH6_PHYNI</name>
<feature type="compositionally biased region" description="Polar residues" evidence="1">
    <location>
        <begin position="218"/>
        <end position="245"/>
    </location>
</feature>
<evidence type="ECO:0000313" key="3">
    <source>
        <dbReference type="Proteomes" id="UP000028582"/>
    </source>
</evidence>
<feature type="region of interest" description="Disordered" evidence="1">
    <location>
        <begin position="96"/>
        <end position="118"/>
    </location>
</feature>
<feature type="compositionally biased region" description="Basic and acidic residues" evidence="1">
    <location>
        <begin position="206"/>
        <end position="217"/>
    </location>
</feature>
<dbReference type="AlphaFoldDB" id="A0A081ABH6"/>
<organism evidence="2 3">
    <name type="scientific">Phytophthora nicotianae P1976</name>
    <dbReference type="NCBI Taxonomy" id="1317066"/>
    <lineage>
        <taxon>Eukaryota</taxon>
        <taxon>Sar</taxon>
        <taxon>Stramenopiles</taxon>
        <taxon>Oomycota</taxon>
        <taxon>Peronosporomycetes</taxon>
        <taxon>Peronosporales</taxon>
        <taxon>Peronosporaceae</taxon>
        <taxon>Phytophthora</taxon>
    </lineage>
</organism>
<proteinExistence type="predicted"/>
<feature type="region of interest" description="Disordered" evidence="1">
    <location>
        <begin position="29"/>
        <end position="50"/>
    </location>
</feature>
<feature type="compositionally biased region" description="Basic residues" evidence="1">
    <location>
        <begin position="101"/>
        <end position="110"/>
    </location>
</feature>